<dbReference type="RefSeq" id="WP_107567269.1">
    <property type="nucleotide sequence ID" value="NZ_PYYB01000001.1"/>
</dbReference>
<comment type="caution">
    <text evidence="2">The sequence shown here is derived from an EMBL/GenBank/DDBJ whole genome shotgun (WGS) entry which is preliminary data.</text>
</comment>
<keyword evidence="3" id="KW-1185">Reference proteome</keyword>
<name>A0A2T4UHW1_9ACTN</name>
<organism evidence="2 3">
    <name type="scientific">Paraconexibacter algicola</name>
    <dbReference type="NCBI Taxonomy" id="2133960"/>
    <lineage>
        <taxon>Bacteria</taxon>
        <taxon>Bacillati</taxon>
        <taxon>Actinomycetota</taxon>
        <taxon>Thermoleophilia</taxon>
        <taxon>Solirubrobacterales</taxon>
        <taxon>Paraconexibacteraceae</taxon>
        <taxon>Paraconexibacter</taxon>
    </lineage>
</organism>
<dbReference type="Proteomes" id="UP000240739">
    <property type="component" value="Unassembled WGS sequence"/>
</dbReference>
<sequence>MTPVGHPDRSSALLRGALVVLACLAVVLAGGGLFLLPLALLVAPLLLGRYVGEERIERLAAAMRPAPARRIRGAVAAPVLPRVRGFRWRDALLASRLAERGPPALA</sequence>
<keyword evidence="1" id="KW-1133">Transmembrane helix</keyword>
<dbReference type="AlphaFoldDB" id="A0A2T4UHW1"/>
<gene>
    <name evidence="2" type="ORF">C7Y72_03780</name>
</gene>
<protein>
    <submittedName>
        <fullName evidence="2">Uncharacterized protein</fullName>
    </submittedName>
</protein>
<keyword evidence="1" id="KW-0472">Membrane</keyword>
<feature type="transmembrane region" description="Helical" evidence="1">
    <location>
        <begin position="17"/>
        <end position="47"/>
    </location>
</feature>
<evidence type="ECO:0000313" key="2">
    <source>
        <dbReference type="EMBL" id="PTL58832.1"/>
    </source>
</evidence>
<evidence type="ECO:0000313" key="3">
    <source>
        <dbReference type="Proteomes" id="UP000240739"/>
    </source>
</evidence>
<reference evidence="2 3" key="1">
    <citation type="submission" date="2018-03" db="EMBL/GenBank/DDBJ databases">
        <title>Aquarubrobacter algicola gen. nov., sp. nov., a novel actinobacterium isolated from shallow eutrophic lake during the end of cyanobacterial harmful algal blooms.</title>
        <authorList>
            <person name="Chun S.J."/>
        </authorList>
    </citation>
    <scope>NUCLEOTIDE SEQUENCE [LARGE SCALE GENOMIC DNA]</scope>
    <source>
        <strain evidence="2 3">Seoho-28</strain>
    </source>
</reference>
<evidence type="ECO:0000256" key="1">
    <source>
        <dbReference type="SAM" id="Phobius"/>
    </source>
</evidence>
<dbReference type="EMBL" id="PYYB01000001">
    <property type="protein sequence ID" value="PTL58832.1"/>
    <property type="molecule type" value="Genomic_DNA"/>
</dbReference>
<proteinExistence type="predicted"/>
<keyword evidence="1" id="KW-0812">Transmembrane</keyword>
<accession>A0A2T4UHW1</accession>